<feature type="domain" description="Heparan-alpha-glucosaminide N-acetyltransferase catalytic" evidence="2">
    <location>
        <begin position="9"/>
        <end position="202"/>
    </location>
</feature>
<feature type="transmembrane region" description="Helical" evidence="1">
    <location>
        <begin position="208"/>
        <end position="228"/>
    </location>
</feature>
<comment type="caution">
    <text evidence="3">The sequence shown here is derived from an EMBL/GenBank/DDBJ whole genome shotgun (WGS) entry which is preliminary data.</text>
</comment>
<feature type="transmembrane region" description="Helical" evidence="1">
    <location>
        <begin position="45"/>
        <end position="65"/>
    </location>
</feature>
<dbReference type="EMBL" id="JAIEZQ010000001">
    <property type="protein sequence ID" value="MBY9073908.1"/>
    <property type="molecule type" value="Genomic_DNA"/>
</dbReference>
<feature type="transmembrane region" description="Helical" evidence="1">
    <location>
        <begin position="342"/>
        <end position="359"/>
    </location>
</feature>
<gene>
    <name evidence="3" type="ORF">K1X13_03640</name>
</gene>
<keyword evidence="1" id="KW-1133">Transmembrane helix</keyword>
<evidence type="ECO:0000256" key="1">
    <source>
        <dbReference type="SAM" id="Phobius"/>
    </source>
</evidence>
<evidence type="ECO:0000313" key="4">
    <source>
        <dbReference type="Proteomes" id="UP000754710"/>
    </source>
</evidence>
<feature type="transmembrane region" description="Helical" evidence="1">
    <location>
        <begin position="77"/>
        <end position="97"/>
    </location>
</feature>
<feature type="transmembrane region" description="Helical" evidence="1">
    <location>
        <begin position="283"/>
        <end position="300"/>
    </location>
</feature>
<reference evidence="3 4" key="1">
    <citation type="submission" date="2021-08" db="EMBL/GenBank/DDBJ databases">
        <title>Nocardioides bacterium WL0053 sp. nov., isolated from the sediment.</title>
        <authorList>
            <person name="Wang L."/>
            <person name="Zhang D."/>
            <person name="Zhang A."/>
        </authorList>
    </citation>
    <scope>NUCLEOTIDE SEQUENCE [LARGE SCALE GENOMIC DNA]</scope>
    <source>
        <strain evidence="3 4">WL0053</strain>
    </source>
</reference>
<feature type="transmembrane region" description="Helical" evidence="1">
    <location>
        <begin position="178"/>
        <end position="196"/>
    </location>
</feature>
<proteinExistence type="predicted"/>
<feature type="transmembrane region" description="Helical" evidence="1">
    <location>
        <begin position="307"/>
        <end position="330"/>
    </location>
</feature>
<feature type="transmembrane region" description="Helical" evidence="1">
    <location>
        <begin position="12"/>
        <end position="33"/>
    </location>
</feature>
<dbReference type="RefSeq" id="WP_221023652.1">
    <property type="nucleotide sequence ID" value="NZ_JAIEZQ010000001.1"/>
</dbReference>
<organism evidence="3 4">
    <name type="scientific">Nocardioides jiangsuensis</name>
    <dbReference type="NCBI Taxonomy" id="2866161"/>
    <lineage>
        <taxon>Bacteria</taxon>
        <taxon>Bacillati</taxon>
        <taxon>Actinomycetota</taxon>
        <taxon>Actinomycetes</taxon>
        <taxon>Propionibacteriales</taxon>
        <taxon>Nocardioidaceae</taxon>
        <taxon>Nocardioides</taxon>
    </lineage>
</organism>
<keyword evidence="1" id="KW-0812">Transmembrane</keyword>
<feature type="transmembrane region" description="Helical" evidence="1">
    <location>
        <begin position="129"/>
        <end position="147"/>
    </location>
</feature>
<keyword evidence="4" id="KW-1185">Reference proteome</keyword>
<evidence type="ECO:0000313" key="3">
    <source>
        <dbReference type="EMBL" id="MBY9073908.1"/>
    </source>
</evidence>
<feature type="transmembrane region" description="Helical" evidence="1">
    <location>
        <begin position="103"/>
        <end position="122"/>
    </location>
</feature>
<evidence type="ECO:0000259" key="2">
    <source>
        <dbReference type="Pfam" id="PF07786"/>
    </source>
</evidence>
<protein>
    <submittedName>
        <fullName evidence="3">Heparan-alpha-glucosaminide N-acetyltransferase domain-containing protein</fullName>
    </submittedName>
</protein>
<name>A0ABS7RFU3_9ACTN</name>
<dbReference type="Pfam" id="PF07786">
    <property type="entry name" value="HGSNAT_cat"/>
    <property type="match status" value="1"/>
</dbReference>
<accession>A0ABS7RFU3</accession>
<keyword evidence="1" id="KW-0472">Membrane</keyword>
<dbReference type="InterPro" id="IPR012429">
    <property type="entry name" value="HGSNAT_cat"/>
</dbReference>
<sequence length="390" mass="40313">MKPIVPAGRVVGLDAARALALLGMMATHILVGVDADGVTLPQQIAGGRASALFAVLAGVSLALMTGGTTPPQGRRRFVLSAGLAVRALLVALVGLLLGEVDSGIAVILTYYGLLFLLGLPFLGLRTRPLVVLAGVWLLVVPVLSHLLRPHLPPPSYASPSFASLADPAQLLGELAFTGYYPAVPWLAYLLAGLAVGRLDLRRSGTAGTLVVWGAVLAVVSALVSRALLDRPGVMGTLGETFTGPGLQATTATTLEHGLYGTTPTGNWWWLAVRAPHTATPFDLAHSIGSALVVVGVCLVAGRLLPTVLAVALGAGAMTLTLYTAHVALRAPGLWDGDDMETYLAQAAAALAVGALYRLGRRRGPLEEVLARASAGTQRALTPRPSVRTRA</sequence>
<dbReference type="Proteomes" id="UP000754710">
    <property type="component" value="Unassembled WGS sequence"/>
</dbReference>